<proteinExistence type="predicted"/>
<reference evidence="1 2" key="1">
    <citation type="submission" date="2017-02" db="EMBL/GenBank/DDBJ databases">
        <authorList>
            <person name="Dridi B."/>
        </authorList>
    </citation>
    <scope>NUCLEOTIDE SEQUENCE [LARGE SCALE GENOMIC DNA]</scope>
    <source>
        <strain evidence="1 2">JB380</strain>
    </source>
</reference>
<evidence type="ECO:0000313" key="2">
    <source>
        <dbReference type="Proteomes" id="UP000196331"/>
    </source>
</evidence>
<gene>
    <name evidence="1" type="ORF">CZ787_18175</name>
</gene>
<dbReference type="Proteomes" id="UP000196331">
    <property type="component" value="Unassembled WGS sequence"/>
</dbReference>
<sequence>MIRHVILLDQMLGLLGIQAIFLITPSANHTARPAIESTERF</sequence>
<comment type="caution">
    <text evidence="1">The sequence shown here is derived from an EMBL/GenBank/DDBJ whole genome shotgun (WGS) entry which is preliminary data.</text>
</comment>
<protein>
    <submittedName>
        <fullName evidence="1">Uncharacterized protein</fullName>
    </submittedName>
</protein>
<accession>A0A1R4I5G2</accession>
<organism evidence="1 2">
    <name type="scientific">Halomonas citrativorans</name>
    <dbReference type="NCBI Taxonomy" id="2742612"/>
    <lineage>
        <taxon>Bacteria</taxon>
        <taxon>Pseudomonadati</taxon>
        <taxon>Pseudomonadota</taxon>
        <taxon>Gammaproteobacteria</taxon>
        <taxon>Oceanospirillales</taxon>
        <taxon>Halomonadaceae</taxon>
        <taxon>Halomonas</taxon>
    </lineage>
</organism>
<dbReference type="EMBL" id="FUKM01000061">
    <property type="protein sequence ID" value="SJN15042.1"/>
    <property type="molecule type" value="Genomic_DNA"/>
</dbReference>
<name>A0A1R4I5G2_9GAMM</name>
<evidence type="ECO:0000313" key="1">
    <source>
        <dbReference type="EMBL" id="SJN15042.1"/>
    </source>
</evidence>
<dbReference type="AlphaFoldDB" id="A0A1R4I5G2"/>